<dbReference type="EMBL" id="ML208264">
    <property type="protein sequence ID" value="TFK75202.1"/>
    <property type="molecule type" value="Genomic_DNA"/>
</dbReference>
<dbReference type="Proteomes" id="UP000308600">
    <property type="component" value="Unassembled WGS sequence"/>
</dbReference>
<protein>
    <submittedName>
        <fullName evidence="1">Alkaline phosphatase</fullName>
    </submittedName>
</protein>
<evidence type="ECO:0000313" key="2">
    <source>
        <dbReference type="Proteomes" id="UP000308600"/>
    </source>
</evidence>
<evidence type="ECO:0000313" key="1">
    <source>
        <dbReference type="EMBL" id="TFK75202.1"/>
    </source>
</evidence>
<name>A0ACD3BDX4_9AGAR</name>
<organism evidence="1 2">
    <name type="scientific">Pluteus cervinus</name>
    <dbReference type="NCBI Taxonomy" id="181527"/>
    <lineage>
        <taxon>Eukaryota</taxon>
        <taxon>Fungi</taxon>
        <taxon>Dikarya</taxon>
        <taxon>Basidiomycota</taxon>
        <taxon>Agaricomycotina</taxon>
        <taxon>Agaricomycetes</taxon>
        <taxon>Agaricomycetidae</taxon>
        <taxon>Agaricales</taxon>
        <taxon>Pluteineae</taxon>
        <taxon>Pluteaceae</taxon>
        <taxon>Pluteus</taxon>
    </lineage>
</organism>
<gene>
    <name evidence="1" type="ORF">BDN72DRAFT_758215</name>
</gene>
<accession>A0ACD3BDX4</accession>
<reference evidence="1 2" key="1">
    <citation type="journal article" date="2019" name="Nat. Ecol. Evol.">
        <title>Megaphylogeny resolves global patterns of mushroom evolution.</title>
        <authorList>
            <person name="Varga T."/>
            <person name="Krizsan K."/>
            <person name="Foldi C."/>
            <person name="Dima B."/>
            <person name="Sanchez-Garcia M."/>
            <person name="Sanchez-Ramirez S."/>
            <person name="Szollosi G.J."/>
            <person name="Szarkandi J.G."/>
            <person name="Papp V."/>
            <person name="Albert L."/>
            <person name="Andreopoulos W."/>
            <person name="Angelini C."/>
            <person name="Antonin V."/>
            <person name="Barry K.W."/>
            <person name="Bougher N.L."/>
            <person name="Buchanan P."/>
            <person name="Buyck B."/>
            <person name="Bense V."/>
            <person name="Catcheside P."/>
            <person name="Chovatia M."/>
            <person name="Cooper J."/>
            <person name="Damon W."/>
            <person name="Desjardin D."/>
            <person name="Finy P."/>
            <person name="Geml J."/>
            <person name="Haridas S."/>
            <person name="Hughes K."/>
            <person name="Justo A."/>
            <person name="Karasinski D."/>
            <person name="Kautmanova I."/>
            <person name="Kiss B."/>
            <person name="Kocsube S."/>
            <person name="Kotiranta H."/>
            <person name="LaButti K.M."/>
            <person name="Lechner B.E."/>
            <person name="Liimatainen K."/>
            <person name="Lipzen A."/>
            <person name="Lukacs Z."/>
            <person name="Mihaltcheva S."/>
            <person name="Morgado L.N."/>
            <person name="Niskanen T."/>
            <person name="Noordeloos M.E."/>
            <person name="Ohm R.A."/>
            <person name="Ortiz-Santana B."/>
            <person name="Ovrebo C."/>
            <person name="Racz N."/>
            <person name="Riley R."/>
            <person name="Savchenko A."/>
            <person name="Shiryaev A."/>
            <person name="Soop K."/>
            <person name="Spirin V."/>
            <person name="Szebenyi C."/>
            <person name="Tomsovsky M."/>
            <person name="Tulloss R.E."/>
            <person name="Uehling J."/>
            <person name="Grigoriev I.V."/>
            <person name="Vagvolgyi C."/>
            <person name="Papp T."/>
            <person name="Martin F.M."/>
            <person name="Miettinen O."/>
            <person name="Hibbett D.S."/>
            <person name="Nagy L.G."/>
        </authorList>
    </citation>
    <scope>NUCLEOTIDE SEQUENCE [LARGE SCALE GENOMIC DNA]</scope>
    <source>
        <strain evidence="1 2">NL-1719</strain>
    </source>
</reference>
<sequence length="676" mass="73763">MQWTALLAFVSLVVSPAVGQTFQRLGTCPTLGCVFPPDQTDFLSGQLFDIRLEVHAPVNGSEAAHRGVPDEKFSFCIQQGKGSCVDAAKYFKVSQPHLEKWSFSYYEDLFAEEAKQSTVVNVASKAYRALSLTDPGTYTAKLKYYGNTETVATWTVRTPNKKRKAKNVLLFIGDGMTQPMITAARLIAHKSINGKYQSLMQLDQMDNLGHQMTHSIDSFITDSANSATALYTGKKSSVNALNVYADSSKNSFDDPKVETIAELFRRIYGGPLGIVSTAYIADATPAALCAHTRDRGQYPAVVFEYLNSAEALNSTLKWPTGCQQPDVIFGGGAEQFIAGSGSPNGTDYYKAFEKKGYNVVYSNSQLQRTSTNQKTLGIFSVSNMAKWVDRHVYPENLKNQKNSPTGDGSDALDQPGLKDMTLKAIDILHARSKSKNTGWFMMSEAASIDKMMHVLDYDRALGELLELDDTVRATIKHLKDIGEYDDTLIVITADHGHGFDVFGGADTKYLAAQTDDRKKRSAIGVYINSGLSGYTVAADSKPNNNTIIYGTEGPNFPVTWNPRYAYAAGFGANPDHREGYTINTKGPRVPATTQSGEQRVNPVDQPQGGTIPVDESQGVHSLQDVSVFANGPGADAFRGVYNSVDIFFKLADALALGGAKPSNNDNDHDNHNNGHW</sequence>
<keyword evidence="2" id="KW-1185">Reference proteome</keyword>
<proteinExistence type="predicted"/>